<dbReference type="Gene3D" id="3.20.20.300">
    <property type="entry name" value="Glycoside hydrolase, family 3, N-terminal domain"/>
    <property type="match status" value="1"/>
</dbReference>
<feature type="chain" id="PRO_5043045320" description="Fibronectin type III-like domain-containing protein" evidence="4">
    <location>
        <begin position="20"/>
        <end position="742"/>
    </location>
</feature>
<evidence type="ECO:0000256" key="3">
    <source>
        <dbReference type="ARBA" id="ARBA00023295"/>
    </source>
</evidence>
<dbReference type="InterPro" id="IPR013783">
    <property type="entry name" value="Ig-like_fold"/>
</dbReference>
<keyword evidence="2" id="KW-0378">Hydrolase</keyword>
<comment type="caution">
    <text evidence="6">The sequence shown here is derived from an EMBL/GenBank/DDBJ whole genome shotgun (WGS) entry which is preliminary data.</text>
</comment>
<dbReference type="InterPro" id="IPR026891">
    <property type="entry name" value="Fn3-like"/>
</dbReference>
<evidence type="ECO:0000256" key="1">
    <source>
        <dbReference type="ARBA" id="ARBA00022729"/>
    </source>
</evidence>
<dbReference type="GO" id="GO:0046556">
    <property type="term" value="F:alpha-L-arabinofuranosidase activity"/>
    <property type="evidence" value="ECO:0007669"/>
    <property type="project" value="TreeGrafter"/>
</dbReference>
<dbReference type="EMBL" id="JAZGQO010000014">
    <property type="protein sequence ID" value="KAK6170931.1"/>
    <property type="molecule type" value="Genomic_DNA"/>
</dbReference>
<dbReference type="InterPro" id="IPR001764">
    <property type="entry name" value="Glyco_hydro_3_N"/>
</dbReference>
<accession>A0AAN8J866</accession>
<evidence type="ECO:0000313" key="7">
    <source>
        <dbReference type="Proteomes" id="UP001347796"/>
    </source>
</evidence>
<dbReference type="PANTHER" id="PTHR42721:SF42">
    <property type="entry name" value="FIBRONECTIN TYPE III-LIKE DOMAIN-CONTAINING PROTEIN"/>
    <property type="match status" value="1"/>
</dbReference>
<reference evidence="6 7" key="1">
    <citation type="submission" date="2024-01" db="EMBL/GenBank/DDBJ databases">
        <title>The genome of the rayed Mediterranean limpet Patella caerulea (Linnaeus, 1758).</title>
        <authorList>
            <person name="Anh-Thu Weber A."/>
            <person name="Halstead-Nussloch G."/>
        </authorList>
    </citation>
    <scope>NUCLEOTIDE SEQUENCE [LARGE SCALE GENOMIC DNA]</scope>
    <source>
        <strain evidence="6">AATW-2023a</strain>
        <tissue evidence="6">Whole specimen</tissue>
    </source>
</reference>
<dbReference type="InterPro" id="IPR036962">
    <property type="entry name" value="Glyco_hydro_3_N_sf"/>
</dbReference>
<dbReference type="Gene3D" id="3.40.50.1700">
    <property type="entry name" value="Glycoside hydrolase family 3 C-terminal domain"/>
    <property type="match status" value="1"/>
</dbReference>
<dbReference type="Pfam" id="PF00933">
    <property type="entry name" value="Glyco_hydro_3"/>
    <property type="match status" value="1"/>
</dbReference>
<organism evidence="6 7">
    <name type="scientific">Patella caerulea</name>
    <name type="common">Rayed Mediterranean limpet</name>
    <dbReference type="NCBI Taxonomy" id="87958"/>
    <lineage>
        <taxon>Eukaryota</taxon>
        <taxon>Metazoa</taxon>
        <taxon>Spiralia</taxon>
        <taxon>Lophotrochozoa</taxon>
        <taxon>Mollusca</taxon>
        <taxon>Gastropoda</taxon>
        <taxon>Patellogastropoda</taxon>
        <taxon>Patelloidea</taxon>
        <taxon>Patellidae</taxon>
        <taxon>Patella</taxon>
    </lineage>
</organism>
<evidence type="ECO:0000256" key="4">
    <source>
        <dbReference type="SAM" id="SignalP"/>
    </source>
</evidence>
<name>A0AAN8J866_PATCE</name>
<dbReference type="PRINTS" id="PR00133">
    <property type="entry name" value="GLHYDRLASE3"/>
</dbReference>
<feature type="domain" description="Fibronectin type III-like" evidence="5">
    <location>
        <begin position="642"/>
        <end position="716"/>
    </location>
</feature>
<evidence type="ECO:0000259" key="5">
    <source>
        <dbReference type="SMART" id="SM01217"/>
    </source>
</evidence>
<dbReference type="SUPFAM" id="SSF52279">
    <property type="entry name" value="Beta-D-glucan exohydrolase, C-terminal domain"/>
    <property type="match status" value="1"/>
</dbReference>
<dbReference type="Pfam" id="PF01915">
    <property type="entry name" value="Glyco_hydro_3_C"/>
    <property type="match status" value="1"/>
</dbReference>
<proteinExistence type="predicted"/>
<protein>
    <recommendedName>
        <fullName evidence="5">Fibronectin type III-like domain-containing protein</fullName>
    </recommendedName>
</protein>
<dbReference type="InterPro" id="IPR002772">
    <property type="entry name" value="Glyco_hydro_3_C"/>
</dbReference>
<dbReference type="Proteomes" id="UP001347796">
    <property type="component" value="Unassembled WGS sequence"/>
</dbReference>
<evidence type="ECO:0000256" key="2">
    <source>
        <dbReference type="ARBA" id="ARBA00022801"/>
    </source>
</evidence>
<dbReference type="SMART" id="SM01217">
    <property type="entry name" value="Fn3_like"/>
    <property type="match status" value="1"/>
</dbReference>
<dbReference type="InterPro" id="IPR044993">
    <property type="entry name" value="BXL"/>
</dbReference>
<dbReference type="Pfam" id="PF14310">
    <property type="entry name" value="Fn3-like"/>
    <property type="match status" value="1"/>
</dbReference>
<dbReference type="GO" id="GO:0045493">
    <property type="term" value="P:xylan catabolic process"/>
    <property type="evidence" value="ECO:0007669"/>
    <property type="project" value="InterPro"/>
</dbReference>
<dbReference type="PANTHER" id="PTHR42721">
    <property type="entry name" value="SUGAR HYDROLASE-RELATED"/>
    <property type="match status" value="1"/>
</dbReference>
<evidence type="ECO:0000313" key="6">
    <source>
        <dbReference type="EMBL" id="KAK6170931.1"/>
    </source>
</evidence>
<dbReference type="GO" id="GO:0031222">
    <property type="term" value="P:arabinan catabolic process"/>
    <property type="evidence" value="ECO:0007669"/>
    <property type="project" value="TreeGrafter"/>
</dbReference>
<gene>
    <name evidence="6" type="ORF">SNE40_019210</name>
</gene>
<feature type="signal peptide" evidence="4">
    <location>
        <begin position="1"/>
        <end position="19"/>
    </location>
</feature>
<dbReference type="InterPro" id="IPR017853">
    <property type="entry name" value="GH"/>
</dbReference>
<keyword evidence="3" id="KW-0326">Glycosidase</keyword>
<dbReference type="AlphaFoldDB" id="A0AAN8J866"/>
<keyword evidence="1 4" id="KW-0732">Signal</keyword>
<dbReference type="GO" id="GO:0009044">
    <property type="term" value="F:xylan 1,4-beta-xylosidase activity"/>
    <property type="evidence" value="ECO:0007669"/>
    <property type="project" value="InterPro"/>
</dbReference>
<dbReference type="SUPFAM" id="SSF51445">
    <property type="entry name" value="(Trans)glycosidases"/>
    <property type="match status" value="1"/>
</dbReference>
<dbReference type="Gene3D" id="2.60.40.10">
    <property type="entry name" value="Immunoglobulins"/>
    <property type="match status" value="1"/>
</dbReference>
<keyword evidence="7" id="KW-1185">Reference proteome</keyword>
<sequence length="742" mass="82117">MFWLQKVVSLFFLVRVSRPDYPFRDVSLSWDARVDDLVGRLTLDEMTLQMAKGGAGINGPAPAIPRLGIGPYQWNTECLHGDVGQNATSYPQSIGLAATWSPLLLYRMAEATATEVRATHNDNIQKHSYSDHTGLSCFAPVINIMRDPRWGRNQETYGEDPYLSGMLSTSYVNGLQGDHPRYVRASAGCKHFDVHGGPENIPVSRGSFNSVVSTRDWRTTFLPAFRYCVEAETFSVMCSYNSINGVPSCANKMLLTDILRNEWGFKGYVVSDEAAIENIIYQHHYINNSVDAAAASVNAGCNLELAGPKETNEVFMSITNAVNQGKLAEDLVRERVKPLFYTRMRLGEFDPPDMNPYNYINTSVIEEQAHRDLAVEAAMKSFVLLKNDGLLPFKQTSYNNIAIVGPFADAGYLLGGDYNANSDPKFISTPRQGLTSLGTKANYASGCKDTKCSTYDSNSIQTAVQGVEIVFVCLGLGTPIEAEANDRPDIEYPGQQLQLLQDVVKYGGAAKVVLITFNAGPVNLQWADENPNVNAIIAAFYPAQSTGLALKDVMTNYNAHQFGRLPYTWFKSSLQVLPITNYTMVNRTYRYFTGEPLYPFGYGMTYTAFSYINIDYPDVINAGDVFPLNITFKNNGQVSADEVVQIYVSWTPLTNYNTSITTPKIQLVNFMRIPTAPGEVITYTCNITPQNMAVFTEDQGWVVQEGTIYVYGGGSQPNVRMSRTGYAAGGFRVNGTKVLGFY</sequence>
<dbReference type="InterPro" id="IPR036881">
    <property type="entry name" value="Glyco_hydro_3_C_sf"/>
</dbReference>